<dbReference type="PANTHER" id="PTHR24300">
    <property type="entry name" value="CYTOCHROME P450 508A4-RELATED"/>
    <property type="match status" value="1"/>
</dbReference>
<keyword evidence="12" id="KW-0472">Membrane</keyword>
<evidence type="ECO:0000256" key="15">
    <source>
        <dbReference type="SAM" id="SignalP"/>
    </source>
</evidence>
<dbReference type="InterPro" id="IPR017972">
    <property type="entry name" value="Cyt_P450_CS"/>
</dbReference>
<keyword evidence="5 13" id="KW-0349">Heme</keyword>
<sequence>MLLATALLLLVLLCLIWTIWWNGKPKAQPHLPPGPPPLPGIGNILQVNPRELLLSFKKFQDKYGPIFTVYFGTKPTVMLCGYDAVKEALVDNKEAFSGRGRMPVHEYILKGYGIIVSNGERWRQMRRFALTTLRNFGMGKRSIEERIQEEAQFLVEEFNKTEGKLFDPTFLLGCAVSNIICSIVFGKRFDYKDEHFLNLLKNISGALQFMSSGWGLAFYYLQGIMARIPGPHQKGLQHLTNLKAFVQEKVKESLRTLDPDSTRHFIDCFLVKMQQEQQNPDTEFHQENLVASSTNLFFAGTETTSTTLRYGFLILLKYPEIQAKIQDEIDCVIGDRPPSVEDRSKMPYTEAVIYEIQRFSDIVPTGVPHSTTEDVSIRGYSIPKGTDVFPLLTTVLKDPEQFPRPEVFSPDRFLDDKGALKKPAAFMPFSAGRRMCPGEGLARMELFLFLTTLLQKFTMTTEVSTAELDLRPEFSSAGHLPRYYKMSAVPRY</sequence>
<proteinExistence type="inferred from homology"/>
<keyword evidence="17" id="KW-1185">Reference proteome</keyword>
<comment type="cofactor">
    <cofactor evidence="1 13">
        <name>heme</name>
        <dbReference type="ChEBI" id="CHEBI:30413"/>
    </cofactor>
</comment>
<dbReference type="Pfam" id="PF00067">
    <property type="entry name" value="p450"/>
    <property type="match status" value="1"/>
</dbReference>
<evidence type="ECO:0000256" key="9">
    <source>
        <dbReference type="ARBA" id="ARBA00023002"/>
    </source>
</evidence>
<dbReference type="EMBL" id="WNYA01000010">
    <property type="protein sequence ID" value="KAG8552936.1"/>
    <property type="molecule type" value="Genomic_DNA"/>
</dbReference>
<evidence type="ECO:0000256" key="13">
    <source>
        <dbReference type="PIRSR" id="PIRSR602401-1"/>
    </source>
</evidence>
<dbReference type="InterPro" id="IPR050182">
    <property type="entry name" value="Cytochrome_P450_fam2"/>
</dbReference>
<evidence type="ECO:0000256" key="4">
    <source>
        <dbReference type="ARBA" id="ARBA00010617"/>
    </source>
</evidence>
<dbReference type="InterPro" id="IPR001128">
    <property type="entry name" value="Cyt_P450"/>
</dbReference>
<keyword evidence="15" id="KW-0732">Signal</keyword>
<keyword evidence="11 14" id="KW-0503">Monooxygenase</keyword>
<evidence type="ECO:0000256" key="7">
    <source>
        <dbReference type="ARBA" id="ARBA00022824"/>
    </source>
</evidence>
<feature type="binding site" description="axial binding residue" evidence="13">
    <location>
        <position position="436"/>
    </location>
    <ligand>
        <name>heme</name>
        <dbReference type="ChEBI" id="CHEBI:30413"/>
    </ligand>
    <ligandPart>
        <name>Fe</name>
        <dbReference type="ChEBI" id="CHEBI:18248"/>
    </ligandPart>
</feature>
<dbReference type="SUPFAM" id="SSF48264">
    <property type="entry name" value="Cytochrome P450"/>
    <property type="match status" value="1"/>
</dbReference>
<dbReference type="GO" id="GO:0005506">
    <property type="term" value="F:iron ion binding"/>
    <property type="evidence" value="ECO:0007669"/>
    <property type="project" value="InterPro"/>
</dbReference>
<dbReference type="PANTHER" id="PTHR24300:SF424">
    <property type="entry name" value="CYTOCHROME P450"/>
    <property type="match status" value="1"/>
</dbReference>
<dbReference type="InterPro" id="IPR036396">
    <property type="entry name" value="Cyt_P450_sf"/>
</dbReference>
<dbReference type="AlphaFoldDB" id="A0AAV7A1Y9"/>
<dbReference type="PRINTS" id="PR01684">
    <property type="entry name" value="EP450ICYP2A"/>
</dbReference>
<dbReference type="GO" id="GO:0016712">
    <property type="term" value="F:oxidoreductase activity, acting on paired donors, with incorporation or reduction of molecular oxygen, reduced flavin or flavoprotein as one donor, and incorporation of one atom of oxygen"/>
    <property type="evidence" value="ECO:0007669"/>
    <property type="project" value="InterPro"/>
</dbReference>
<evidence type="ECO:0000256" key="1">
    <source>
        <dbReference type="ARBA" id="ARBA00001971"/>
    </source>
</evidence>
<comment type="caution">
    <text evidence="16">The sequence shown here is derived from an EMBL/GenBank/DDBJ whole genome shotgun (WGS) entry which is preliminary data.</text>
</comment>
<name>A0AAV7A1Y9_ENGPU</name>
<evidence type="ECO:0000256" key="5">
    <source>
        <dbReference type="ARBA" id="ARBA00022617"/>
    </source>
</evidence>
<gene>
    <name evidence="16" type="ORF">GDO81_003169</name>
</gene>
<dbReference type="GO" id="GO:0005789">
    <property type="term" value="C:endoplasmic reticulum membrane"/>
    <property type="evidence" value="ECO:0007669"/>
    <property type="project" value="UniProtKB-SubCell"/>
</dbReference>
<evidence type="ECO:0000256" key="2">
    <source>
        <dbReference type="ARBA" id="ARBA00004524"/>
    </source>
</evidence>
<dbReference type="InterPro" id="IPR008067">
    <property type="entry name" value="Cyt_P450_E_grp-I_CYP2A-like"/>
</dbReference>
<evidence type="ECO:0000313" key="16">
    <source>
        <dbReference type="EMBL" id="KAG8552936.1"/>
    </source>
</evidence>
<evidence type="ECO:0000256" key="8">
    <source>
        <dbReference type="ARBA" id="ARBA00022848"/>
    </source>
</evidence>
<comment type="subcellular location">
    <subcellularLocation>
        <location evidence="3">Endoplasmic reticulum membrane</location>
    </subcellularLocation>
    <subcellularLocation>
        <location evidence="2">Microsome membrane</location>
    </subcellularLocation>
</comment>
<dbReference type="Proteomes" id="UP000824782">
    <property type="component" value="Unassembled WGS sequence"/>
</dbReference>
<dbReference type="GO" id="GO:0020037">
    <property type="term" value="F:heme binding"/>
    <property type="evidence" value="ECO:0007669"/>
    <property type="project" value="InterPro"/>
</dbReference>
<keyword evidence="6 13" id="KW-0479">Metal-binding</keyword>
<dbReference type="PRINTS" id="PR00385">
    <property type="entry name" value="P450"/>
</dbReference>
<comment type="similarity">
    <text evidence="4 14">Belongs to the cytochrome P450 family.</text>
</comment>
<dbReference type="GO" id="GO:0006805">
    <property type="term" value="P:xenobiotic metabolic process"/>
    <property type="evidence" value="ECO:0007669"/>
    <property type="project" value="TreeGrafter"/>
</dbReference>
<keyword evidence="8" id="KW-0492">Microsome</keyword>
<reference evidence="16" key="1">
    <citation type="thesis" date="2020" institute="ProQuest LLC" country="789 East Eisenhower Parkway, Ann Arbor, MI, USA">
        <title>Comparative Genomics and Chromosome Evolution.</title>
        <authorList>
            <person name="Mudd A.B."/>
        </authorList>
    </citation>
    <scope>NUCLEOTIDE SEQUENCE</scope>
    <source>
        <strain evidence="16">237g6f4</strain>
        <tissue evidence="16">Blood</tissue>
    </source>
</reference>
<evidence type="ECO:0000256" key="12">
    <source>
        <dbReference type="ARBA" id="ARBA00023136"/>
    </source>
</evidence>
<dbReference type="PROSITE" id="PS00086">
    <property type="entry name" value="CYTOCHROME_P450"/>
    <property type="match status" value="1"/>
</dbReference>
<feature type="chain" id="PRO_5043608249" evidence="15">
    <location>
        <begin position="19"/>
        <end position="492"/>
    </location>
</feature>
<evidence type="ECO:0000256" key="6">
    <source>
        <dbReference type="ARBA" id="ARBA00022723"/>
    </source>
</evidence>
<keyword evidence="10 13" id="KW-0408">Iron</keyword>
<dbReference type="CDD" id="cd11026">
    <property type="entry name" value="CYP2"/>
    <property type="match status" value="1"/>
</dbReference>
<keyword evidence="9 14" id="KW-0560">Oxidoreductase</keyword>
<dbReference type="InterPro" id="IPR002401">
    <property type="entry name" value="Cyt_P450_E_grp-I"/>
</dbReference>
<evidence type="ECO:0000256" key="11">
    <source>
        <dbReference type="ARBA" id="ARBA00023033"/>
    </source>
</evidence>
<dbReference type="FunFam" id="1.10.630.10:FF:000001">
    <property type="entry name" value="Cytochrome P450, family 2"/>
    <property type="match status" value="1"/>
</dbReference>
<dbReference type="GO" id="GO:0019373">
    <property type="term" value="P:epoxygenase P450 pathway"/>
    <property type="evidence" value="ECO:0007669"/>
    <property type="project" value="TreeGrafter"/>
</dbReference>
<evidence type="ECO:0000256" key="10">
    <source>
        <dbReference type="ARBA" id="ARBA00023004"/>
    </source>
</evidence>
<evidence type="ECO:0000256" key="3">
    <source>
        <dbReference type="ARBA" id="ARBA00004586"/>
    </source>
</evidence>
<organism evidence="16 17">
    <name type="scientific">Engystomops pustulosus</name>
    <name type="common">Tungara frog</name>
    <name type="synonym">Physalaemus pustulosus</name>
    <dbReference type="NCBI Taxonomy" id="76066"/>
    <lineage>
        <taxon>Eukaryota</taxon>
        <taxon>Metazoa</taxon>
        <taxon>Chordata</taxon>
        <taxon>Craniata</taxon>
        <taxon>Vertebrata</taxon>
        <taxon>Euteleostomi</taxon>
        <taxon>Amphibia</taxon>
        <taxon>Batrachia</taxon>
        <taxon>Anura</taxon>
        <taxon>Neobatrachia</taxon>
        <taxon>Hyloidea</taxon>
        <taxon>Leptodactylidae</taxon>
        <taxon>Leiuperinae</taxon>
        <taxon>Engystomops</taxon>
    </lineage>
</organism>
<evidence type="ECO:0000256" key="14">
    <source>
        <dbReference type="RuleBase" id="RU000461"/>
    </source>
</evidence>
<protein>
    <submittedName>
        <fullName evidence="16">Uncharacterized protein</fullName>
    </submittedName>
</protein>
<feature type="signal peptide" evidence="15">
    <location>
        <begin position="1"/>
        <end position="18"/>
    </location>
</feature>
<dbReference type="GO" id="GO:0008392">
    <property type="term" value="F:arachidonate epoxygenase activity"/>
    <property type="evidence" value="ECO:0007669"/>
    <property type="project" value="TreeGrafter"/>
</dbReference>
<accession>A0AAV7A1Y9</accession>
<evidence type="ECO:0000313" key="17">
    <source>
        <dbReference type="Proteomes" id="UP000824782"/>
    </source>
</evidence>
<keyword evidence="7" id="KW-0256">Endoplasmic reticulum</keyword>
<dbReference type="PRINTS" id="PR00463">
    <property type="entry name" value="EP450I"/>
</dbReference>
<dbReference type="Gene3D" id="1.10.630.10">
    <property type="entry name" value="Cytochrome P450"/>
    <property type="match status" value="1"/>
</dbReference>